<protein>
    <recommendedName>
        <fullName evidence="1">DUF4372 domain-containing protein</fullName>
    </recommendedName>
</protein>
<proteinExistence type="predicted"/>
<sequence>MYSITTFQELMKGLPRAAFDQAVARHNAAKYTKHFKPWNHMTAMVYAQASGAPSLRALETGFNAHASHHYHLGASMLKRSTLE</sequence>
<feature type="domain" description="DUF4372" evidence="1">
    <location>
        <begin position="4"/>
        <end position="74"/>
    </location>
</feature>
<evidence type="ECO:0000313" key="2">
    <source>
        <dbReference type="EMBL" id="SFD47342.1"/>
    </source>
</evidence>
<accession>A0A1I1SM11</accession>
<evidence type="ECO:0000259" key="1">
    <source>
        <dbReference type="Pfam" id="PF14294"/>
    </source>
</evidence>
<dbReference type="AlphaFoldDB" id="A0A1I1SM11"/>
<keyword evidence="3" id="KW-1185">Reference proteome</keyword>
<evidence type="ECO:0000313" key="3">
    <source>
        <dbReference type="Proteomes" id="UP000198639"/>
    </source>
</evidence>
<dbReference type="EMBL" id="FOLD01000026">
    <property type="protein sequence ID" value="SFD47342.1"/>
    <property type="molecule type" value="Genomic_DNA"/>
</dbReference>
<organism evidence="2 3">
    <name type="scientific">Massilia yuzhufengensis</name>
    <dbReference type="NCBI Taxonomy" id="1164594"/>
    <lineage>
        <taxon>Bacteria</taxon>
        <taxon>Pseudomonadati</taxon>
        <taxon>Pseudomonadota</taxon>
        <taxon>Betaproteobacteria</taxon>
        <taxon>Burkholderiales</taxon>
        <taxon>Oxalobacteraceae</taxon>
        <taxon>Telluria group</taxon>
        <taxon>Massilia</taxon>
    </lineage>
</organism>
<dbReference type="OrthoDB" id="9796012at2"/>
<dbReference type="Pfam" id="PF14294">
    <property type="entry name" value="DUF4372"/>
    <property type="match status" value="1"/>
</dbReference>
<dbReference type="STRING" id="1164594.SAMN05216204_1261"/>
<gene>
    <name evidence="2" type="ORF">SAMN05216204_1261</name>
</gene>
<feature type="non-terminal residue" evidence="2">
    <location>
        <position position="83"/>
    </location>
</feature>
<dbReference type="Proteomes" id="UP000198639">
    <property type="component" value="Unassembled WGS sequence"/>
</dbReference>
<name>A0A1I1SM11_9BURK</name>
<dbReference type="InterPro" id="IPR025399">
    <property type="entry name" value="DUF4372"/>
</dbReference>
<reference evidence="3" key="1">
    <citation type="submission" date="2016-10" db="EMBL/GenBank/DDBJ databases">
        <authorList>
            <person name="Varghese N."/>
            <person name="Submissions S."/>
        </authorList>
    </citation>
    <scope>NUCLEOTIDE SEQUENCE [LARGE SCALE GENOMIC DNA]</scope>
    <source>
        <strain evidence="3">CGMCC 1.12041</strain>
    </source>
</reference>